<evidence type="ECO:0000313" key="1">
    <source>
        <dbReference type="EMBL" id="KKY17567.1"/>
    </source>
</evidence>
<dbReference type="EMBL" id="LCWF01000140">
    <property type="protein sequence ID" value="KKY17567.1"/>
    <property type="molecule type" value="Genomic_DNA"/>
</dbReference>
<sequence>MVIELVGEATQGASVEVEVPVEAVLGDTGAEVTQDPEARAVTVADLHKEVPRLPADRSLVLVHRWDEADDTVHLQASVEEVVDVTAHLEEEVMPAAEQGVVLITRTETEAIHHQDLEHVLDHHCQDEPEVEEGEIHIPLTHDHDLEHHHREEGEAEGLIHYSLKEVRLVEEEVQATAPIVGPEVQLEAKV</sequence>
<accession>A0A0G2E3C2</accession>
<comment type="caution">
    <text evidence="1">The sequence shown here is derived from an EMBL/GenBank/DDBJ whole genome shotgun (WGS) entry which is preliminary data.</text>
</comment>
<reference evidence="1 2" key="1">
    <citation type="submission" date="2015-05" db="EMBL/GenBank/DDBJ databases">
        <title>Distinctive expansion of gene families associated with plant cell wall degradation and secondary metabolism in the genomes of grapevine trunk pathogens.</title>
        <authorList>
            <person name="Lawrence D.P."/>
            <person name="Travadon R."/>
            <person name="Rolshausen P.E."/>
            <person name="Baumgartner K."/>
        </authorList>
    </citation>
    <scope>NUCLEOTIDE SEQUENCE [LARGE SCALE GENOMIC DNA]</scope>
    <source>
        <strain evidence="1">UCRPC4</strain>
    </source>
</reference>
<evidence type="ECO:0000313" key="2">
    <source>
        <dbReference type="Proteomes" id="UP000053317"/>
    </source>
</evidence>
<dbReference type="AlphaFoldDB" id="A0A0G2E3C2"/>
<protein>
    <submittedName>
        <fullName evidence="1">Uncharacterized protein</fullName>
    </submittedName>
</protein>
<name>A0A0G2E3C2_PHACM</name>
<keyword evidence="2" id="KW-1185">Reference proteome</keyword>
<proteinExistence type="predicted"/>
<reference evidence="1 2" key="2">
    <citation type="submission" date="2015-05" db="EMBL/GenBank/DDBJ databases">
        <authorList>
            <person name="Morales-Cruz A."/>
            <person name="Amrine K.C."/>
            <person name="Cantu D."/>
        </authorList>
    </citation>
    <scope>NUCLEOTIDE SEQUENCE [LARGE SCALE GENOMIC DNA]</scope>
    <source>
        <strain evidence="1">UCRPC4</strain>
    </source>
</reference>
<dbReference type="Proteomes" id="UP000053317">
    <property type="component" value="Unassembled WGS sequence"/>
</dbReference>
<organism evidence="1 2">
    <name type="scientific">Phaeomoniella chlamydospora</name>
    <name type="common">Phaeoacremonium chlamydosporum</name>
    <dbReference type="NCBI Taxonomy" id="158046"/>
    <lineage>
        <taxon>Eukaryota</taxon>
        <taxon>Fungi</taxon>
        <taxon>Dikarya</taxon>
        <taxon>Ascomycota</taxon>
        <taxon>Pezizomycotina</taxon>
        <taxon>Eurotiomycetes</taxon>
        <taxon>Chaetothyriomycetidae</taxon>
        <taxon>Phaeomoniellales</taxon>
        <taxon>Phaeomoniellaceae</taxon>
        <taxon>Phaeomoniella</taxon>
    </lineage>
</organism>
<gene>
    <name evidence="1" type="ORF">UCRPC4_g05468</name>
</gene>